<proteinExistence type="predicted"/>
<reference evidence="1 2" key="1">
    <citation type="submission" date="2016-02" db="EMBL/GenBank/DDBJ databases">
        <authorList>
            <consortium name="Pathogen Informatics"/>
        </authorList>
    </citation>
    <scope>NUCLEOTIDE SEQUENCE [LARGE SCALE GENOMIC DNA]</scope>
    <source>
        <strain evidence="1 2">LSS69</strain>
    </source>
</reference>
<accession>A0A0Z8HZ02</accession>
<gene>
    <name evidence="1" type="ORF">ERS132431_00233</name>
</gene>
<evidence type="ECO:0000313" key="1">
    <source>
        <dbReference type="EMBL" id="CYV25890.1"/>
    </source>
</evidence>
<name>A0A0Z8HZ02_STRSU</name>
<organism evidence="1 2">
    <name type="scientific">Streptococcus suis</name>
    <dbReference type="NCBI Taxonomy" id="1307"/>
    <lineage>
        <taxon>Bacteria</taxon>
        <taxon>Bacillati</taxon>
        <taxon>Bacillota</taxon>
        <taxon>Bacilli</taxon>
        <taxon>Lactobacillales</taxon>
        <taxon>Streptococcaceae</taxon>
        <taxon>Streptococcus</taxon>
    </lineage>
</organism>
<evidence type="ECO:0000313" key="2">
    <source>
        <dbReference type="Proteomes" id="UP000071533"/>
    </source>
</evidence>
<dbReference type="EMBL" id="FIHS01000002">
    <property type="protein sequence ID" value="CYV25890.1"/>
    <property type="molecule type" value="Genomic_DNA"/>
</dbReference>
<dbReference type="AlphaFoldDB" id="A0A0Z8HZ02"/>
<sequence length="32" mass="3733">MMIIETLKEFGMAILWLFLGYLLGERNKKGSE</sequence>
<protein>
    <submittedName>
        <fullName evidence="1">Phage protein</fullName>
    </submittedName>
</protein>
<dbReference type="Proteomes" id="UP000071533">
    <property type="component" value="Unassembled WGS sequence"/>
</dbReference>